<dbReference type="InterPro" id="IPR027075">
    <property type="entry name" value="CPSF2"/>
</dbReference>
<dbReference type="InterPro" id="IPR001279">
    <property type="entry name" value="Metallo-B-lactamas"/>
</dbReference>
<dbReference type="GO" id="GO:0006398">
    <property type="term" value="P:mRNA 3'-end processing by stem-loop binding and cleavage"/>
    <property type="evidence" value="ECO:0007669"/>
    <property type="project" value="InterPro"/>
</dbReference>
<dbReference type="STRING" id="49451.A0A1J6INR8"/>
<keyword evidence="1" id="KW-0507">mRNA processing</keyword>
<dbReference type="SMR" id="A0A1J6INR8"/>
<dbReference type="GO" id="GO:0005847">
    <property type="term" value="C:mRNA cleavage and polyadenylation specificity factor complex"/>
    <property type="evidence" value="ECO:0007669"/>
    <property type="project" value="InterPro"/>
</dbReference>
<keyword evidence="4" id="KW-1185">Reference proteome</keyword>
<dbReference type="SUPFAM" id="SSF56281">
    <property type="entry name" value="Metallo-hydrolase/oxidoreductase"/>
    <property type="match status" value="1"/>
</dbReference>
<proteinExistence type="inferred from homology"/>
<evidence type="ECO:0000256" key="1">
    <source>
        <dbReference type="RuleBase" id="RU365006"/>
    </source>
</evidence>
<keyword evidence="1" id="KW-0539">Nucleus</keyword>
<feature type="domain" description="Metallo-beta-lactamase" evidence="2">
    <location>
        <begin position="90"/>
        <end position="128"/>
    </location>
</feature>
<keyword evidence="1" id="KW-0694">RNA-binding</keyword>
<evidence type="ECO:0000259" key="2">
    <source>
        <dbReference type="Pfam" id="PF16661"/>
    </source>
</evidence>
<comment type="subcellular location">
    <subcellularLocation>
        <location evidence="1">Nucleus</location>
    </subcellularLocation>
</comment>
<evidence type="ECO:0000313" key="3">
    <source>
        <dbReference type="EMBL" id="OIT02184.1"/>
    </source>
</evidence>
<dbReference type="Gene3D" id="3.60.15.10">
    <property type="entry name" value="Ribonuclease Z/Hydroxyacylglutathione hydrolase-like"/>
    <property type="match status" value="1"/>
</dbReference>
<dbReference type="PANTHER" id="PTHR45922">
    <property type="entry name" value="CLEAVAGE AND POLYADENYLATION SPECIFICITY FACTOR SUBUNIT 2"/>
    <property type="match status" value="1"/>
</dbReference>
<dbReference type="GO" id="GO:0003723">
    <property type="term" value="F:RNA binding"/>
    <property type="evidence" value="ECO:0007669"/>
    <property type="project" value="UniProtKB-KW"/>
</dbReference>
<reference evidence="3" key="1">
    <citation type="submission" date="2016-11" db="EMBL/GenBank/DDBJ databases">
        <title>The genome of Nicotiana attenuata.</title>
        <authorList>
            <person name="Xu S."/>
            <person name="Brockmoeller T."/>
            <person name="Gaquerel E."/>
            <person name="Navarro A."/>
            <person name="Kuhl H."/>
            <person name="Gase K."/>
            <person name="Ling Z."/>
            <person name="Zhou W."/>
            <person name="Kreitzer C."/>
            <person name="Stanke M."/>
            <person name="Tang H."/>
            <person name="Lyons E."/>
            <person name="Pandey P."/>
            <person name="Pandey S.P."/>
            <person name="Timmermann B."/>
            <person name="Baldwin I.T."/>
        </authorList>
    </citation>
    <scope>NUCLEOTIDE SEQUENCE [LARGE SCALE GENOMIC DNA]</scope>
    <source>
        <strain evidence="3">UT</strain>
    </source>
</reference>
<gene>
    <name evidence="3" type="primary">CPSF100_1</name>
    <name evidence="3" type="ORF">A4A49_03483</name>
</gene>
<dbReference type="SUPFAM" id="SSF53756">
    <property type="entry name" value="UDP-Glycosyltransferase/glycogen phosphorylase"/>
    <property type="match status" value="1"/>
</dbReference>
<name>A0A1J6INR8_NICAT</name>
<dbReference type="Pfam" id="PF16661">
    <property type="entry name" value="Lactamase_B_6"/>
    <property type="match status" value="2"/>
</dbReference>
<dbReference type="Proteomes" id="UP000187609">
    <property type="component" value="Unassembled WGS sequence"/>
</dbReference>
<dbReference type="InterPro" id="IPR036866">
    <property type="entry name" value="RibonucZ/Hydroxyglut_hydro"/>
</dbReference>
<feature type="domain" description="Metallo-beta-lactamase" evidence="2">
    <location>
        <begin position="22"/>
        <end position="87"/>
    </location>
</feature>
<accession>A0A1J6INR8</accession>
<dbReference type="Gramene" id="OIT02184">
    <property type="protein sequence ID" value="OIT02184"/>
    <property type="gene ID" value="A4A49_03483"/>
</dbReference>
<dbReference type="Gene3D" id="3.40.50.2000">
    <property type="entry name" value="Glycogen Phosphorylase B"/>
    <property type="match status" value="1"/>
</dbReference>
<comment type="similarity">
    <text evidence="1">Belongs to the metallo-beta-lactamase superfamily. RNA-metabolizing metallo-beta-lactamase-like family. CPSF2/YSH1 subfamily.</text>
</comment>
<comment type="caution">
    <text evidence="3">The sequence shown here is derived from an EMBL/GenBank/DDBJ whole genome shotgun (WGS) entry which is preliminary data.</text>
</comment>
<evidence type="ECO:0000313" key="4">
    <source>
        <dbReference type="Proteomes" id="UP000187609"/>
    </source>
</evidence>
<dbReference type="EMBL" id="MJEQ01037188">
    <property type="protein sequence ID" value="OIT02184.1"/>
    <property type="molecule type" value="Genomic_DNA"/>
</dbReference>
<dbReference type="PANTHER" id="PTHR45922:SF1">
    <property type="entry name" value="CLEAVAGE AND POLYADENYLATION SPECIFICITY FACTOR SUBUNIT 2"/>
    <property type="match status" value="1"/>
</dbReference>
<protein>
    <recommendedName>
        <fullName evidence="1">Cleavage and polyadenylation specificity factor subunit 2</fullName>
    </recommendedName>
    <alternativeName>
        <fullName evidence="1">Cleavage and polyadenylation specificity factor 100 kDa subunit</fullName>
    </alternativeName>
</protein>
<organism evidence="3 4">
    <name type="scientific">Nicotiana attenuata</name>
    <name type="common">Coyote tobacco</name>
    <dbReference type="NCBI Taxonomy" id="49451"/>
    <lineage>
        <taxon>Eukaryota</taxon>
        <taxon>Viridiplantae</taxon>
        <taxon>Streptophyta</taxon>
        <taxon>Embryophyta</taxon>
        <taxon>Tracheophyta</taxon>
        <taxon>Spermatophyta</taxon>
        <taxon>Magnoliopsida</taxon>
        <taxon>eudicotyledons</taxon>
        <taxon>Gunneridae</taxon>
        <taxon>Pentapetalae</taxon>
        <taxon>asterids</taxon>
        <taxon>lamiids</taxon>
        <taxon>Solanales</taxon>
        <taxon>Solanaceae</taxon>
        <taxon>Nicotianoideae</taxon>
        <taxon>Nicotianeae</taxon>
        <taxon>Nicotiana</taxon>
    </lineage>
</organism>
<dbReference type="AlphaFoldDB" id="A0A1J6INR8"/>
<sequence>MGMSVQVTPLCGVYNGNPLSYLVSIDGFNFLIDCGWNDQFDTSLLQPLSRVASSVDAVLVSHPDTFHLGALPCAMRQLGLSAPIYATELAGHLLGSTTWKITKDGEDVIYAVDFNHRKERGLPDCHLVFPYPHTSISLQREFEDIRNHFQNHEHARLVLKYDEALSHLIYAASDMLIIPSIFEPCGLTQMIEMRYGSIPIARKTGGLNDRFVNATQQDFFINQSSWLFFKISLFNVLE</sequence>